<dbReference type="EMBL" id="JABFAF010000011">
    <property type="protein sequence ID" value="MBA0870032.1"/>
    <property type="molecule type" value="Genomic_DNA"/>
</dbReference>
<organism evidence="6 7">
    <name type="scientific">Gossypium schwendimanii</name>
    <name type="common">Cotton</name>
    <dbReference type="NCBI Taxonomy" id="34291"/>
    <lineage>
        <taxon>Eukaryota</taxon>
        <taxon>Viridiplantae</taxon>
        <taxon>Streptophyta</taxon>
        <taxon>Embryophyta</taxon>
        <taxon>Tracheophyta</taxon>
        <taxon>Spermatophyta</taxon>
        <taxon>Magnoliopsida</taxon>
        <taxon>eudicotyledons</taxon>
        <taxon>Gunneridae</taxon>
        <taxon>Pentapetalae</taxon>
        <taxon>rosids</taxon>
        <taxon>malvids</taxon>
        <taxon>Malvales</taxon>
        <taxon>Malvaceae</taxon>
        <taxon>Malvoideae</taxon>
        <taxon>Gossypium</taxon>
    </lineage>
</organism>
<keyword evidence="2 4" id="KW-0732">Signal</keyword>
<dbReference type="InterPro" id="IPR032675">
    <property type="entry name" value="LRR_dom_sf"/>
</dbReference>
<dbReference type="PANTHER" id="PTHR48060">
    <property type="entry name" value="DNA DAMAGE-REPAIR/TOLERATION PROTEIN DRT100"/>
    <property type="match status" value="1"/>
</dbReference>
<evidence type="ECO:0000256" key="4">
    <source>
        <dbReference type="SAM" id="SignalP"/>
    </source>
</evidence>
<keyword evidence="3" id="KW-0677">Repeat</keyword>
<evidence type="ECO:0000256" key="1">
    <source>
        <dbReference type="ARBA" id="ARBA00022614"/>
    </source>
</evidence>
<dbReference type="Proteomes" id="UP000593576">
    <property type="component" value="Unassembled WGS sequence"/>
</dbReference>
<feature type="signal peptide" evidence="4">
    <location>
        <begin position="1"/>
        <end position="26"/>
    </location>
</feature>
<dbReference type="Pfam" id="PF00560">
    <property type="entry name" value="LRR_1"/>
    <property type="match status" value="2"/>
</dbReference>
<dbReference type="AlphaFoldDB" id="A0A7J9MG34"/>
<dbReference type="InterPro" id="IPR053211">
    <property type="entry name" value="DNA_repair-toleration"/>
</dbReference>
<feature type="domain" description="Leucine-rich repeat-containing N-terminal plant-type" evidence="5">
    <location>
        <begin position="28"/>
        <end position="66"/>
    </location>
</feature>
<gene>
    <name evidence="6" type="ORF">Goshw_006827</name>
</gene>
<dbReference type="PANTHER" id="PTHR48060:SF21">
    <property type="entry name" value="L DOMAIN-LIKE PROTEIN"/>
    <property type="match status" value="1"/>
</dbReference>
<evidence type="ECO:0000256" key="2">
    <source>
        <dbReference type="ARBA" id="ARBA00022729"/>
    </source>
</evidence>
<dbReference type="InterPro" id="IPR013210">
    <property type="entry name" value="LRR_N_plant-typ"/>
</dbReference>
<sequence>MILLSFFNLQGLNLLRLATASPLVRGNDTDQQALLQFKAKITGDQLNIMKSWNSSIHFCQWIGVTCGRKHARVTELKLRVLKLSGSLSPYIGNLSFLRELDLAGNSFYNQIPREIGGLRRLEALDLTSNSISGEIPSNLSAC</sequence>
<dbReference type="SUPFAM" id="SSF52058">
    <property type="entry name" value="L domain-like"/>
    <property type="match status" value="1"/>
</dbReference>
<dbReference type="InterPro" id="IPR001611">
    <property type="entry name" value="Leu-rich_rpt"/>
</dbReference>
<evidence type="ECO:0000313" key="6">
    <source>
        <dbReference type="EMBL" id="MBA0870032.1"/>
    </source>
</evidence>
<evidence type="ECO:0000256" key="3">
    <source>
        <dbReference type="ARBA" id="ARBA00022737"/>
    </source>
</evidence>
<reference evidence="6 7" key="1">
    <citation type="journal article" date="2019" name="Genome Biol. Evol.">
        <title>Insights into the evolution of the New World diploid cottons (Gossypium, subgenus Houzingenia) based on genome sequencing.</title>
        <authorList>
            <person name="Grover C.E."/>
            <person name="Arick M.A. 2nd"/>
            <person name="Thrash A."/>
            <person name="Conover J.L."/>
            <person name="Sanders W.S."/>
            <person name="Peterson D.G."/>
            <person name="Frelichowski J.E."/>
            <person name="Scheffler J.A."/>
            <person name="Scheffler B.E."/>
            <person name="Wendel J.F."/>
        </authorList>
    </citation>
    <scope>NUCLEOTIDE SEQUENCE [LARGE SCALE GENOMIC DNA]</scope>
    <source>
        <strain evidence="6">1</strain>
        <tissue evidence="6">Leaf</tissue>
    </source>
</reference>
<evidence type="ECO:0000259" key="5">
    <source>
        <dbReference type="Pfam" id="PF08263"/>
    </source>
</evidence>
<keyword evidence="7" id="KW-1185">Reference proteome</keyword>
<feature type="chain" id="PRO_5029636584" description="Leucine-rich repeat-containing N-terminal plant-type domain-containing protein" evidence="4">
    <location>
        <begin position="27"/>
        <end position="142"/>
    </location>
</feature>
<accession>A0A7J9MG34</accession>
<protein>
    <recommendedName>
        <fullName evidence="5">Leucine-rich repeat-containing N-terminal plant-type domain-containing protein</fullName>
    </recommendedName>
</protein>
<name>A0A7J9MG34_GOSSC</name>
<proteinExistence type="predicted"/>
<dbReference type="OrthoDB" id="687555at2759"/>
<dbReference type="Gene3D" id="3.80.10.10">
    <property type="entry name" value="Ribonuclease Inhibitor"/>
    <property type="match status" value="1"/>
</dbReference>
<feature type="non-terminal residue" evidence="6">
    <location>
        <position position="142"/>
    </location>
</feature>
<keyword evidence="1" id="KW-0433">Leucine-rich repeat</keyword>
<dbReference type="FunFam" id="3.80.10.10:FF:000565">
    <property type="entry name" value="Leucine-rich repeat receptor-like kinase protein FLORAL ORGAN NUMBER1"/>
    <property type="match status" value="1"/>
</dbReference>
<comment type="caution">
    <text evidence="6">The sequence shown here is derived from an EMBL/GenBank/DDBJ whole genome shotgun (WGS) entry which is preliminary data.</text>
</comment>
<evidence type="ECO:0000313" key="7">
    <source>
        <dbReference type="Proteomes" id="UP000593576"/>
    </source>
</evidence>
<dbReference type="Pfam" id="PF08263">
    <property type="entry name" value="LRRNT_2"/>
    <property type="match status" value="1"/>
</dbReference>